<organism evidence="1 2">
    <name type="scientific">Novipirellula herctigrandis</name>
    <dbReference type="NCBI Taxonomy" id="2527986"/>
    <lineage>
        <taxon>Bacteria</taxon>
        <taxon>Pseudomonadati</taxon>
        <taxon>Planctomycetota</taxon>
        <taxon>Planctomycetia</taxon>
        <taxon>Pirellulales</taxon>
        <taxon>Pirellulaceae</taxon>
        <taxon>Novipirellula</taxon>
    </lineage>
</organism>
<reference evidence="1 2" key="1">
    <citation type="submission" date="2019-02" db="EMBL/GenBank/DDBJ databases">
        <title>Deep-cultivation of Planctomycetes and their phenomic and genomic characterization uncovers novel biology.</title>
        <authorList>
            <person name="Wiegand S."/>
            <person name="Jogler M."/>
            <person name="Boedeker C."/>
            <person name="Pinto D."/>
            <person name="Vollmers J."/>
            <person name="Rivas-Marin E."/>
            <person name="Kohn T."/>
            <person name="Peeters S.H."/>
            <person name="Heuer A."/>
            <person name="Rast P."/>
            <person name="Oberbeckmann S."/>
            <person name="Bunk B."/>
            <person name="Jeske O."/>
            <person name="Meyerdierks A."/>
            <person name="Storesund J.E."/>
            <person name="Kallscheuer N."/>
            <person name="Luecker S."/>
            <person name="Lage O.M."/>
            <person name="Pohl T."/>
            <person name="Merkel B.J."/>
            <person name="Hornburger P."/>
            <person name="Mueller R.-W."/>
            <person name="Bruemmer F."/>
            <person name="Labrenz M."/>
            <person name="Spormann A.M."/>
            <person name="Op Den Camp H."/>
            <person name="Overmann J."/>
            <person name="Amann R."/>
            <person name="Jetten M.S.M."/>
            <person name="Mascher T."/>
            <person name="Medema M.H."/>
            <person name="Devos D.P."/>
            <person name="Kaster A.-K."/>
            <person name="Ovreas L."/>
            <person name="Rohde M."/>
            <person name="Galperin M.Y."/>
            <person name="Jogler C."/>
        </authorList>
    </citation>
    <scope>NUCLEOTIDE SEQUENCE [LARGE SCALE GENOMIC DNA]</scope>
    <source>
        <strain evidence="1 2">CA13</strain>
    </source>
</reference>
<name>A0A5C5Z128_9BACT</name>
<proteinExistence type="predicted"/>
<dbReference type="AlphaFoldDB" id="A0A5C5Z128"/>
<dbReference type="EMBL" id="SJPJ01000001">
    <property type="protein sequence ID" value="TWT80999.1"/>
    <property type="molecule type" value="Genomic_DNA"/>
</dbReference>
<keyword evidence="2" id="KW-1185">Reference proteome</keyword>
<evidence type="ECO:0000313" key="1">
    <source>
        <dbReference type="EMBL" id="TWT80999.1"/>
    </source>
</evidence>
<protein>
    <submittedName>
        <fullName evidence="1">Uncharacterized protein</fullName>
    </submittedName>
</protein>
<dbReference type="Proteomes" id="UP000315010">
    <property type="component" value="Unassembled WGS sequence"/>
</dbReference>
<comment type="caution">
    <text evidence="1">The sequence shown here is derived from an EMBL/GenBank/DDBJ whole genome shotgun (WGS) entry which is preliminary data.</text>
</comment>
<evidence type="ECO:0000313" key="2">
    <source>
        <dbReference type="Proteomes" id="UP000315010"/>
    </source>
</evidence>
<gene>
    <name evidence="1" type="ORF">CA13_24460</name>
</gene>
<accession>A0A5C5Z128</accession>
<sequence length="52" mass="5577">MGLEVPIGKVGSILGGTTEASQAIWVVTTWLARGVPAFCSQKICKMRREVSL</sequence>